<keyword evidence="3 10" id="KW-0285">Flavoprotein</keyword>
<keyword evidence="4 10" id="KW-0274">FAD</keyword>
<dbReference type="Pfam" id="PF12806">
    <property type="entry name" value="Acyl-CoA_dh_C"/>
    <property type="match status" value="1"/>
</dbReference>
<dbReference type="Pfam" id="PF00441">
    <property type="entry name" value="Acyl-CoA_dh_1"/>
    <property type="match status" value="1"/>
</dbReference>
<evidence type="ECO:0000259" key="13">
    <source>
        <dbReference type="Pfam" id="PF02771"/>
    </source>
</evidence>
<evidence type="ECO:0000256" key="2">
    <source>
        <dbReference type="ARBA" id="ARBA00009347"/>
    </source>
</evidence>
<dbReference type="InterPro" id="IPR036250">
    <property type="entry name" value="AcylCo_DH-like_C"/>
</dbReference>
<comment type="similarity">
    <text evidence="2 10">Belongs to the acyl-CoA dehydrogenase family.</text>
</comment>
<name>A0A7W8GHR7_9DEIO</name>
<dbReference type="InterPro" id="IPR046373">
    <property type="entry name" value="Acyl-CoA_Oxase/DH_mid-dom_sf"/>
</dbReference>
<gene>
    <name evidence="15" type="ORF">HNQ09_003169</name>
</gene>
<evidence type="ECO:0000259" key="14">
    <source>
        <dbReference type="Pfam" id="PF12806"/>
    </source>
</evidence>
<dbReference type="GO" id="GO:0016627">
    <property type="term" value="F:oxidoreductase activity, acting on the CH-CH group of donors"/>
    <property type="evidence" value="ECO:0007669"/>
    <property type="project" value="InterPro"/>
</dbReference>
<evidence type="ECO:0000256" key="3">
    <source>
        <dbReference type="ARBA" id="ARBA00022630"/>
    </source>
</evidence>
<reference evidence="15 16" key="1">
    <citation type="submission" date="2020-08" db="EMBL/GenBank/DDBJ databases">
        <title>Genomic Encyclopedia of Type Strains, Phase IV (KMG-IV): sequencing the most valuable type-strain genomes for metagenomic binning, comparative biology and taxonomic classification.</title>
        <authorList>
            <person name="Goeker M."/>
        </authorList>
    </citation>
    <scope>NUCLEOTIDE SEQUENCE [LARGE SCALE GENOMIC DNA]</scope>
    <source>
        <strain evidence="15 16">DSM 101791</strain>
    </source>
</reference>
<dbReference type="InterPro" id="IPR037069">
    <property type="entry name" value="AcylCoA_DH/ox_N_sf"/>
</dbReference>
<evidence type="ECO:0000256" key="4">
    <source>
        <dbReference type="ARBA" id="ARBA00022827"/>
    </source>
</evidence>
<proteinExistence type="inferred from homology"/>
<dbReference type="SUPFAM" id="SSF47203">
    <property type="entry name" value="Acyl-CoA dehydrogenase C-terminal domain-like"/>
    <property type="match status" value="1"/>
</dbReference>
<dbReference type="InterPro" id="IPR052166">
    <property type="entry name" value="Diverse_Acyl-CoA_DH"/>
</dbReference>
<comment type="function">
    <text evidence="7">Involved in the assimilation of dimethylsulphoniopropionate (DMSP), an important compound in the fixation of carbon in marine phytoplankton, by mediating the conversion of 3-(methylthio)propanoyl-CoA (MMPA-CoA) to 3-(methylthio)acryloyl-CoA (MTA-CoA).</text>
</comment>
<dbReference type="InterPro" id="IPR006091">
    <property type="entry name" value="Acyl-CoA_Oxase/DH_mid-dom"/>
</dbReference>
<evidence type="ECO:0000256" key="8">
    <source>
        <dbReference type="ARBA" id="ARBA00066694"/>
    </source>
</evidence>
<evidence type="ECO:0000313" key="16">
    <source>
        <dbReference type="Proteomes" id="UP000525389"/>
    </source>
</evidence>
<feature type="domain" description="Acyl-CoA dehydrogenase/oxidase N-terminal" evidence="13">
    <location>
        <begin position="44"/>
        <end position="162"/>
    </location>
</feature>
<dbReference type="Gene3D" id="1.20.140.10">
    <property type="entry name" value="Butyryl-CoA Dehydrogenase, subunit A, domain 3"/>
    <property type="match status" value="1"/>
</dbReference>
<keyword evidence="5 10" id="KW-0560">Oxidoreductase</keyword>
<dbReference type="GO" id="GO:0050660">
    <property type="term" value="F:flavin adenine dinucleotide binding"/>
    <property type="evidence" value="ECO:0007669"/>
    <property type="project" value="InterPro"/>
</dbReference>
<evidence type="ECO:0000259" key="12">
    <source>
        <dbReference type="Pfam" id="PF02770"/>
    </source>
</evidence>
<feature type="domain" description="Acetyl-CoA dehydrogenase-like C-terminal" evidence="14">
    <location>
        <begin position="471"/>
        <end position="595"/>
    </location>
</feature>
<evidence type="ECO:0000256" key="1">
    <source>
        <dbReference type="ARBA" id="ARBA00001974"/>
    </source>
</evidence>
<dbReference type="EMBL" id="JACHFN010000015">
    <property type="protein sequence ID" value="MBB5235708.1"/>
    <property type="molecule type" value="Genomic_DNA"/>
</dbReference>
<keyword evidence="16" id="KW-1185">Reference proteome</keyword>
<evidence type="ECO:0000259" key="11">
    <source>
        <dbReference type="Pfam" id="PF00441"/>
    </source>
</evidence>
<accession>A0A7W8GHR7</accession>
<comment type="caution">
    <text evidence="15">The sequence shown here is derived from an EMBL/GenBank/DDBJ whole genome shotgun (WGS) entry which is preliminary data.</text>
</comment>
<organism evidence="15 16">
    <name type="scientific">Deinococcus budaensis</name>
    <dbReference type="NCBI Taxonomy" id="1665626"/>
    <lineage>
        <taxon>Bacteria</taxon>
        <taxon>Thermotogati</taxon>
        <taxon>Deinococcota</taxon>
        <taxon>Deinococci</taxon>
        <taxon>Deinococcales</taxon>
        <taxon>Deinococcaceae</taxon>
        <taxon>Deinococcus</taxon>
    </lineage>
</organism>
<dbReference type="InterPro" id="IPR009100">
    <property type="entry name" value="AcylCoA_DH/oxidase_NM_dom_sf"/>
</dbReference>
<dbReference type="AlphaFoldDB" id="A0A7W8GHR7"/>
<dbReference type="SUPFAM" id="SSF56645">
    <property type="entry name" value="Acyl-CoA dehydrogenase NM domain-like"/>
    <property type="match status" value="1"/>
</dbReference>
<evidence type="ECO:0000256" key="9">
    <source>
        <dbReference type="ARBA" id="ARBA00069043"/>
    </source>
</evidence>
<dbReference type="InterPro" id="IPR025878">
    <property type="entry name" value="Acyl-CoA_dh-like_C_dom"/>
</dbReference>
<dbReference type="InterPro" id="IPR013786">
    <property type="entry name" value="AcylCoA_DH/ox_N"/>
</dbReference>
<dbReference type="PANTHER" id="PTHR42803:SF1">
    <property type="entry name" value="BROAD-SPECIFICITY LINEAR ACYL-COA DEHYDROGENASE FADE5"/>
    <property type="match status" value="1"/>
</dbReference>
<dbReference type="Gene3D" id="1.10.540.10">
    <property type="entry name" value="Acyl-CoA dehydrogenase/oxidase, N-terminal domain"/>
    <property type="match status" value="1"/>
</dbReference>
<dbReference type="InterPro" id="IPR009075">
    <property type="entry name" value="AcylCo_DH/oxidase_C"/>
</dbReference>
<feature type="domain" description="Acyl-CoA dehydrogenase/oxidase C-terminal" evidence="11">
    <location>
        <begin position="286"/>
        <end position="453"/>
    </location>
</feature>
<dbReference type="Proteomes" id="UP000525389">
    <property type="component" value="Unassembled WGS sequence"/>
</dbReference>
<dbReference type="RefSeq" id="WP_184031224.1">
    <property type="nucleotide sequence ID" value="NZ_JACHFN010000015.1"/>
</dbReference>
<dbReference type="Gene3D" id="2.40.110.10">
    <property type="entry name" value="Butyryl-CoA Dehydrogenase, subunit A, domain 2"/>
    <property type="match status" value="1"/>
</dbReference>
<sequence>MPTYKAPLRDIKFLMHELLQAPQVLGAIPFYTQNETADGELMNQVLDEAARFVETELAPLNRVGDEEGCTRFEDGSVTTPTGFKAAYRKYREAGWTALDADPAYGGQGMPHLVSNVLVEMMNSANVAWSMYPGLSHGAYSALHAVGSQDLKDLYLPKLVSGEWTGTMCLTEPHAGTDLGIIRTKAVDNGDGSYAISGTKIFISAGEHDLAENIVHLVLARLEGSPQGTKGISLFLVPKFLPTPDGSLGERNGVVCGSIEHKMGIHGNATALLNFDGARGFLVGEINKGMNHMFIMMNAARLGTGLQGLGIGEVAYQNALAYAKDRLQMRHEPRVAPQESADPILVHPDVRRMLLTGKAYTEAGRAMAMWLALSIDIEHHHPDEAQRKEAADLVALLTPIAKAFMTDNGFNIAVQSQQVFGGHGYIREWGMEQFVRDARIAQIYEGTNGIQALDLLGRKVLMDGGKKLQKLAGTLQQFVEDNEGDEDLAPYLDQLGKAAGQLGSLTMVIGQKAMAGPEGADEVNAAAVDYLRYFGHVVYGYLWARMAKVAHEQISAGQDRDGFYLSKVQTARFYFAKLFPETKMLAATLKAGNETLAVDDRAVFGWEHALVGV</sequence>
<evidence type="ECO:0000256" key="5">
    <source>
        <dbReference type="ARBA" id="ARBA00023002"/>
    </source>
</evidence>
<evidence type="ECO:0000256" key="7">
    <source>
        <dbReference type="ARBA" id="ARBA00058683"/>
    </source>
</evidence>
<dbReference type="EC" id="1.3.99.41" evidence="8"/>
<comment type="catalytic activity">
    <reaction evidence="6">
        <text>3-(methylsulfanyl)propanoyl-CoA + oxidized [electron-transfer flavoprotein] + H(+) = 3-(methylsulfanyl)acryloyl-CoA + reduced [electron-transfer flavoprotein]</text>
        <dbReference type="Rhea" id="RHEA:52612"/>
        <dbReference type="Rhea" id="RHEA-COMP:10685"/>
        <dbReference type="Rhea" id="RHEA-COMP:10686"/>
        <dbReference type="ChEBI" id="CHEBI:15378"/>
        <dbReference type="ChEBI" id="CHEBI:57692"/>
        <dbReference type="ChEBI" id="CHEBI:58307"/>
        <dbReference type="ChEBI" id="CHEBI:82815"/>
        <dbReference type="ChEBI" id="CHEBI:84994"/>
        <dbReference type="EC" id="1.3.99.41"/>
    </reaction>
    <physiologicalReaction direction="left-to-right" evidence="6">
        <dbReference type="Rhea" id="RHEA:52613"/>
    </physiologicalReaction>
</comment>
<dbReference type="PANTHER" id="PTHR42803">
    <property type="entry name" value="ACYL-COA DEHYDROGENASE"/>
    <property type="match status" value="1"/>
</dbReference>
<evidence type="ECO:0000256" key="6">
    <source>
        <dbReference type="ARBA" id="ARBA00051388"/>
    </source>
</evidence>
<evidence type="ECO:0000256" key="10">
    <source>
        <dbReference type="RuleBase" id="RU362125"/>
    </source>
</evidence>
<feature type="domain" description="Acyl-CoA oxidase/dehydrogenase middle" evidence="12">
    <location>
        <begin position="167"/>
        <end position="275"/>
    </location>
</feature>
<evidence type="ECO:0000313" key="15">
    <source>
        <dbReference type="EMBL" id="MBB5235708.1"/>
    </source>
</evidence>
<dbReference type="Pfam" id="PF02770">
    <property type="entry name" value="Acyl-CoA_dh_M"/>
    <property type="match status" value="1"/>
</dbReference>
<comment type="cofactor">
    <cofactor evidence="1 10">
        <name>FAD</name>
        <dbReference type="ChEBI" id="CHEBI:57692"/>
    </cofactor>
</comment>
<protein>
    <recommendedName>
        <fullName evidence="9">3-methylmercaptopropionyl-CoA dehydrogenase</fullName>
        <ecNumber evidence="8">1.3.99.41</ecNumber>
    </recommendedName>
</protein>
<dbReference type="FunFam" id="2.40.110.10:FF:000031">
    <property type="entry name" value="Acyl-CoA dehydrogenase, putative"/>
    <property type="match status" value="1"/>
</dbReference>
<dbReference type="Pfam" id="PF02771">
    <property type="entry name" value="Acyl-CoA_dh_N"/>
    <property type="match status" value="1"/>
</dbReference>